<keyword evidence="1" id="KW-1133">Transmembrane helix</keyword>
<evidence type="ECO:0000313" key="3">
    <source>
        <dbReference type="EMBL" id="CAL6097217.1"/>
    </source>
</evidence>
<feature type="transmembrane region" description="Helical" evidence="1">
    <location>
        <begin position="108"/>
        <end position="130"/>
    </location>
</feature>
<reference evidence="2" key="1">
    <citation type="submission" date="2023-06" db="EMBL/GenBank/DDBJ databases">
        <authorList>
            <person name="Kurt Z."/>
        </authorList>
    </citation>
    <scope>NUCLEOTIDE SEQUENCE</scope>
</reference>
<dbReference type="AlphaFoldDB" id="A0AA86PYB8"/>
<dbReference type="EMBL" id="CAXDID020000492">
    <property type="protein sequence ID" value="CAL6097217.1"/>
    <property type="molecule type" value="Genomic_DNA"/>
</dbReference>
<accession>A0AA86PYB8</accession>
<evidence type="ECO:0000313" key="2">
    <source>
        <dbReference type="EMBL" id="CAI9943202.1"/>
    </source>
</evidence>
<dbReference type="EMBL" id="CATOUU010000713">
    <property type="protein sequence ID" value="CAI9943202.1"/>
    <property type="molecule type" value="Genomic_DNA"/>
</dbReference>
<keyword evidence="4" id="KW-1185">Reference proteome</keyword>
<evidence type="ECO:0000256" key="1">
    <source>
        <dbReference type="SAM" id="Phobius"/>
    </source>
</evidence>
<comment type="caution">
    <text evidence="2">The sequence shown here is derived from an EMBL/GenBank/DDBJ whole genome shotgun (WGS) entry which is preliminary data.</text>
</comment>
<name>A0AA86PYB8_9EUKA</name>
<protein>
    <submittedName>
        <fullName evidence="3">Hypothetical_protein</fullName>
    </submittedName>
</protein>
<sequence>MKQKNSVYAKNIQKIYFRIAIVWIFQNIAGDQADLVFASLIIVILFQQITQHVLKNALKIKFLHNSFVRRAKPVKFQTWINLLVLKNVKQAFSIQQERFALSFVQMDIILIIIIVNASLVLILIRIVFGILRVNNVNAMSKPLGIFQIVVYVFRGKYRTNIKLNVLSRTAVHSF</sequence>
<gene>
    <name evidence="2" type="ORF">HINF_LOCUS30847</name>
    <name evidence="3" type="ORF">HINF_LOCUS68804</name>
</gene>
<evidence type="ECO:0000313" key="4">
    <source>
        <dbReference type="Proteomes" id="UP001642409"/>
    </source>
</evidence>
<organism evidence="2">
    <name type="scientific">Hexamita inflata</name>
    <dbReference type="NCBI Taxonomy" id="28002"/>
    <lineage>
        <taxon>Eukaryota</taxon>
        <taxon>Metamonada</taxon>
        <taxon>Diplomonadida</taxon>
        <taxon>Hexamitidae</taxon>
        <taxon>Hexamitinae</taxon>
        <taxon>Hexamita</taxon>
    </lineage>
</organism>
<keyword evidence="1" id="KW-0812">Transmembrane</keyword>
<keyword evidence="1" id="KW-0472">Membrane</keyword>
<dbReference type="Proteomes" id="UP001642409">
    <property type="component" value="Unassembled WGS sequence"/>
</dbReference>
<reference evidence="3 4" key="2">
    <citation type="submission" date="2024-07" db="EMBL/GenBank/DDBJ databases">
        <authorList>
            <person name="Akdeniz Z."/>
        </authorList>
    </citation>
    <scope>NUCLEOTIDE SEQUENCE [LARGE SCALE GENOMIC DNA]</scope>
</reference>
<proteinExistence type="predicted"/>